<dbReference type="InterPro" id="IPR002629">
    <property type="entry name" value="Met_Synth_C/arc"/>
</dbReference>
<dbReference type="SUPFAM" id="SSF51726">
    <property type="entry name" value="UROD/MetE-like"/>
    <property type="match status" value="1"/>
</dbReference>
<dbReference type="Proteomes" id="UP001597417">
    <property type="component" value="Unassembled WGS sequence"/>
</dbReference>
<protein>
    <submittedName>
        <fullName evidence="1">Cobalamin-independent methionine synthase II family protein</fullName>
    </submittedName>
</protein>
<accession>A0ABW5FVH3</accession>
<comment type="caution">
    <text evidence="1">The sequence shown here is derived from an EMBL/GenBank/DDBJ whole genome shotgun (WGS) entry which is preliminary data.</text>
</comment>
<reference evidence="2" key="1">
    <citation type="journal article" date="2019" name="Int. J. Syst. Evol. Microbiol.">
        <title>The Global Catalogue of Microorganisms (GCM) 10K type strain sequencing project: providing services to taxonomists for standard genome sequencing and annotation.</title>
        <authorList>
            <consortium name="The Broad Institute Genomics Platform"/>
            <consortium name="The Broad Institute Genome Sequencing Center for Infectious Disease"/>
            <person name="Wu L."/>
            <person name="Ma J."/>
        </authorList>
    </citation>
    <scope>NUCLEOTIDE SEQUENCE [LARGE SCALE GENOMIC DNA]</scope>
    <source>
        <strain evidence="2">CGMCC 4.7645</strain>
    </source>
</reference>
<sequence>MSTKTGTIARAENVGSLLRPAALLDAMRDRQQGSITADQLRALQDTAVREALELQESVGLDLVTDGEMRRESWVLSGFILDCFDPVAGPRSYPPSIAQTKDDAGTFSVVTRRLVPPTGRDLDDGYTFLRENTDARIKFTLPAPSYHRRFWSDTHSTGAYGSCEEFLTDVRDWIGGVAKRLAESGCDYIQLDAPNYGSLCDPAIRDYHASLGHDLDAQLAFDAELDSSVFDGLTGVTRAIHLCRGNLPGGQWFSSGGYAPIAAGLFPALRVDVMLMEFDSDRAGDFGPLAHVADGTTVVLGLLTTKNDVVEEEKDIVARIHAATEVKPLDELALSTQCGFASVAGGNPATFAAQRAKLETVVRIARQVWG</sequence>
<dbReference type="CDD" id="cd03311">
    <property type="entry name" value="CIMS_C_terminal_like"/>
    <property type="match status" value="1"/>
</dbReference>
<dbReference type="RefSeq" id="WP_378266610.1">
    <property type="nucleotide sequence ID" value="NZ_JBHUKR010000009.1"/>
</dbReference>
<dbReference type="InterPro" id="IPR038071">
    <property type="entry name" value="UROD/MetE-like_sf"/>
</dbReference>
<evidence type="ECO:0000313" key="2">
    <source>
        <dbReference type="Proteomes" id="UP001597417"/>
    </source>
</evidence>
<name>A0ABW5FVH3_9PSEU</name>
<proteinExistence type="predicted"/>
<organism evidence="1 2">
    <name type="scientific">Amycolatopsis pigmentata</name>
    <dbReference type="NCBI Taxonomy" id="450801"/>
    <lineage>
        <taxon>Bacteria</taxon>
        <taxon>Bacillati</taxon>
        <taxon>Actinomycetota</taxon>
        <taxon>Actinomycetes</taxon>
        <taxon>Pseudonocardiales</taxon>
        <taxon>Pseudonocardiaceae</taxon>
        <taxon>Amycolatopsis</taxon>
    </lineage>
</organism>
<gene>
    <name evidence="1" type="ORF">ACFSXZ_19920</name>
</gene>
<evidence type="ECO:0000313" key="1">
    <source>
        <dbReference type="EMBL" id="MFD2418594.1"/>
    </source>
</evidence>
<dbReference type="PANTHER" id="PTHR43844:SF1">
    <property type="entry name" value="METHIONINE SYNTHASE"/>
    <property type="match status" value="1"/>
</dbReference>
<dbReference type="EMBL" id="JBHUKR010000009">
    <property type="protein sequence ID" value="MFD2418594.1"/>
    <property type="molecule type" value="Genomic_DNA"/>
</dbReference>
<dbReference type="Gene3D" id="3.20.20.210">
    <property type="match status" value="1"/>
</dbReference>
<keyword evidence="2" id="KW-1185">Reference proteome</keyword>
<dbReference type="PANTHER" id="PTHR43844">
    <property type="entry name" value="METHIONINE SYNTHASE"/>
    <property type="match status" value="1"/>
</dbReference>